<accession>A0ABQ6PQP7</accession>
<protein>
    <submittedName>
        <fullName evidence="2">Tail fiber protein</fullName>
    </submittedName>
</protein>
<dbReference type="Gene3D" id="3.90.1340.10">
    <property type="entry name" value="Phage tail collar domain"/>
    <property type="match status" value="1"/>
</dbReference>
<reference evidence="2 3" key="1">
    <citation type="submission" date="2023-08" db="EMBL/GenBank/DDBJ databases">
        <title>Draft genome sequence of Algoriphagus confluentis.</title>
        <authorList>
            <person name="Takatani N."/>
            <person name="Hosokawa M."/>
            <person name="Sawabe T."/>
        </authorList>
    </citation>
    <scope>NUCLEOTIDE SEQUENCE [LARGE SCALE GENOMIC DNA]</scope>
    <source>
        <strain evidence="2 3">NBRC 111222</strain>
    </source>
</reference>
<evidence type="ECO:0000313" key="2">
    <source>
        <dbReference type="EMBL" id="GMQ29590.1"/>
    </source>
</evidence>
<feature type="domain" description="Phage tail collar" evidence="1">
    <location>
        <begin position="6"/>
        <end position="61"/>
    </location>
</feature>
<sequence length="180" mass="19048">MEPFLGQIMMVGFNFEPRGWAFCDGRLLSIAQNSALFSLLGTMYGGDGRTTFALPDLRGRSAVGMGNGPGLSSVQIGERSGAEQVRLNSANLPAHNHLLNASSAAGTTSSPGGAVLSQCQFQVDRSSPVVNVNSYGSFPNETMSPQSISETGQSIPFNNRNPYLGVNYVIALEGIFPSRN</sequence>
<gene>
    <name evidence="2" type="ORF">Aconfl_22330</name>
</gene>
<keyword evidence="3" id="KW-1185">Reference proteome</keyword>
<dbReference type="SUPFAM" id="SSF88874">
    <property type="entry name" value="Receptor-binding domain of short tail fibre protein gp12"/>
    <property type="match status" value="1"/>
</dbReference>
<dbReference type="RefSeq" id="WP_338224308.1">
    <property type="nucleotide sequence ID" value="NZ_BTPD01000006.1"/>
</dbReference>
<comment type="caution">
    <text evidence="2">The sequence shown here is derived from an EMBL/GenBank/DDBJ whole genome shotgun (WGS) entry which is preliminary data.</text>
</comment>
<dbReference type="InterPro" id="IPR011083">
    <property type="entry name" value="Phage_tail_collar_dom"/>
</dbReference>
<dbReference type="Pfam" id="PF07484">
    <property type="entry name" value="Collar"/>
    <property type="match status" value="1"/>
</dbReference>
<proteinExistence type="predicted"/>
<dbReference type="EMBL" id="BTPD01000006">
    <property type="protein sequence ID" value="GMQ29590.1"/>
    <property type="molecule type" value="Genomic_DNA"/>
</dbReference>
<evidence type="ECO:0000313" key="3">
    <source>
        <dbReference type="Proteomes" id="UP001338309"/>
    </source>
</evidence>
<name>A0ABQ6PQP7_9BACT</name>
<organism evidence="2 3">
    <name type="scientific">Algoriphagus confluentis</name>
    <dbReference type="NCBI Taxonomy" id="1697556"/>
    <lineage>
        <taxon>Bacteria</taxon>
        <taxon>Pseudomonadati</taxon>
        <taxon>Bacteroidota</taxon>
        <taxon>Cytophagia</taxon>
        <taxon>Cytophagales</taxon>
        <taxon>Cyclobacteriaceae</taxon>
        <taxon>Algoriphagus</taxon>
    </lineage>
</organism>
<dbReference type="InterPro" id="IPR037053">
    <property type="entry name" value="Phage_tail_collar_dom_sf"/>
</dbReference>
<dbReference type="Proteomes" id="UP001338309">
    <property type="component" value="Unassembled WGS sequence"/>
</dbReference>
<evidence type="ECO:0000259" key="1">
    <source>
        <dbReference type="Pfam" id="PF07484"/>
    </source>
</evidence>